<feature type="domain" description="Monopolin complex subunit Csm1/Pcs1 C-terminal" evidence="2">
    <location>
        <begin position="317"/>
        <end position="406"/>
    </location>
</feature>
<feature type="compositionally biased region" description="Basic and acidic residues" evidence="1">
    <location>
        <begin position="74"/>
        <end position="97"/>
    </location>
</feature>
<dbReference type="CDD" id="cd23787">
    <property type="entry name" value="RWD_CSM1"/>
    <property type="match status" value="1"/>
</dbReference>
<dbReference type="GO" id="GO:0045144">
    <property type="term" value="P:meiotic sister chromatid segregation"/>
    <property type="evidence" value="ECO:0007669"/>
    <property type="project" value="TreeGrafter"/>
</dbReference>
<accession>A0A7C8NBB4</accession>
<dbReference type="InterPro" id="IPR020981">
    <property type="entry name" value="Csm1/Pcs1_C"/>
</dbReference>
<feature type="compositionally biased region" description="Basic and acidic residues" evidence="1">
    <location>
        <begin position="106"/>
        <end position="117"/>
    </location>
</feature>
<evidence type="ECO:0000313" key="3">
    <source>
        <dbReference type="EMBL" id="KAF3093609.1"/>
    </source>
</evidence>
<evidence type="ECO:0000313" key="4">
    <source>
        <dbReference type="Proteomes" id="UP000475325"/>
    </source>
</evidence>
<dbReference type="PANTHER" id="PTHR28006:SF1">
    <property type="entry name" value="MONOPOLIN COMPLEX SUBUNIT CSM1"/>
    <property type="match status" value="1"/>
</dbReference>
<feature type="compositionally biased region" description="Polar residues" evidence="1">
    <location>
        <begin position="31"/>
        <end position="40"/>
    </location>
</feature>
<evidence type="ECO:0000259" key="2">
    <source>
        <dbReference type="Pfam" id="PF12539"/>
    </source>
</evidence>
<dbReference type="GO" id="GO:0033551">
    <property type="term" value="C:monopolin complex"/>
    <property type="evidence" value="ECO:0007669"/>
    <property type="project" value="InterPro"/>
</dbReference>
<dbReference type="EMBL" id="WIQW01000047">
    <property type="protein sequence ID" value="KAF3093609.1"/>
    <property type="molecule type" value="Genomic_DNA"/>
</dbReference>
<dbReference type="GO" id="GO:0051315">
    <property type="term" value="P:attachment of mitotic spindle microtubules to kinetochore"/>
    <property type="evidence" value="ECO:0007669"/>
    <property type="project" value="TreeGrafter"/>
</dbReference>
<dbReference type="GO" id="GO:1990644">
    <property type="term" value="F:microtubule site clamp"/>
    <property type="evidence" value="ECO:0007669"/>
    <property type="project" value="TreeGrafter"/>
</dbReference>
<reference evidence="3 4" key="1">
    <citation type="submission" date="2019-06" db="EMBL/GenBank/DDBJ databases">
        <authorList>
            <person name="Palmer J.M."/>
        </authorList>
    </citation>
    <scope>NUCLEOTIDE SEQUENCE [LARGE SCALE GENOMIC DNA]</scope>
    <source>
        <strain evidence="3 4">TWF102</strain>
    </source>
</reference>
<comment type="caution">
    <text evidence="3">The sequence shown here is derived from an EMBL/GenBank/DDBJ whole genome shotgun (WGS) entry which is preliminary data.</text>
</comment>
<sequence>MPPKKPSTATLASSDDSQDDSLVPSTDRKPTSNPRSSVESSAIKKSRGRPRKQPTATCEIPEDPDGNLPIVSRIETRPETKKPILEQREGEVEEGRGKGRGKRGGRAGEDASTKEKSTNPTKTLPNRKNAVERKLEIPETQAACGDISAPEDGDMGVSQDEESDSLPNKRRGKKTEAEKASKSPAKPDPNELADELAQLKLKFEKLRRLQADDADAIYAEQIKALEERDKASQRIVVNLKAELKSRSISLQQLQEKEKRIQELEKQNSLMEDKIERLLQDHAVLSAKLETARNIGKTPSNNSKTTASSSVSKEFSQHRENLYSDLCGLIVVNVKSDEDGGIEYDCLSTGKNGALHFKLQLDAEDDEDQVDDDGPYFTYNPMLEPGRDERLIAVLPPIFRDEMNFKRTRGVDFYLQLMQSLQSS</sequence>
<dbReference type="Proteomes" id="UP000475325">
    <property type="component" value="Unassembled WGS sequence"/>
</dbReference>
<dbReference type="AlphaFoldDB" id="A0A7C8NBB4"/>
<dbReference type="InterPro" id="IPR038608">
    <property type="entry name" value="Csm1/Pcs1_C_sf"/>
</dbReference>
<proteinExistence type="predicted"/>
<dbReference type="PANTHER" id="PTHR28006">
    <property type="entry name" value="MONOPOLIN COMPLEX SUBUNIT CSM1"/>
    <property type="match status" value="1"/>
</dbReference>
<gene>
    <name evidence="3" type="ORF">TWF102_007837</name>
</gene>
<name>A0A7C8NBB4_ORBOL</name>
<dbReference type="Pfam" id="PF12539">
    <property type="entry name" value="Csm1"/>
    <property type="match status" value="1"/>
</dbReference>
<feature type="region of interest" description="Disordered" evidence="1">
    <location>
        <begin position="293"/>
        <end position="312"/>
    </location>
</feature>
<dbReference type="InterPro" id="IPR040349">
    <property type="entry name" value="Csm1/Pcs1"/>
</dbReference>
<dbReference type="GO" id="GO:0034506">
    <property type="term" value="C:chromosome, centromeric core domain"/>
    <property type="evidence" value="ECO:0007669"/>
    <property type="project" value="TreeGrafter"/>
</dbReference>
<dbReference type="GO" id="GO:0005730">
    <property type="term" value="C:nucleolus"/>
    <property type="evidence" value="ECO:0007669"/>
    <property type="project" value="TreeGrafter"/>
</dbReference>
<dbReference type="GO" id="GO:0072686">
    <property type="term" value="C:mitotic spindle"/>
    <property type="evidence" value="ECO:0007669"/>
    <property type="project" value="TreeGrafter"/>
</dbReference>
<organism evidence="3 4">
    <name type="scientific">Orbilia oligospora</name>
    <name type="common">Nematode-trapping fungus</name>
    <name type="synonym">Arthrobotrys oligospora</name>
    <dbReference type="NCBI Taxonomy" id="2813651"/>
    <lineage>
        <taxon>Eukaryota</taxon>
        <taxon>Fungi</taxon>
        <taxon>Dikarya</taxon>
        <taxon>Ascomycota</taxon>
        <taxon>Pezizomycotina</taxon>
        <taxon>Orbiliomycetes</taxon>
        <taxon>Orbiliales</taxon>
        <taxon>Orbiliaceae</taxon>
        <taxon>Orbilia</taxon>
    </lineage>
</organism>
<protein>
    <recommendedName>
        <fullName evidence="2">Monopolin complex subunit Csm1/Pcs1 C-terminal domain-containing protein</fullName>
    </recommendedName>
</protein>
<feature type="compositionally biased region" description="Acidic residues" evidence="1">
    <location>
        <begin position="149"/>
        <end position="164"/>
    </location>
</feature>
<dbReference type="Gene3D" id="3.90.1150.80">
    <property type="match status" value="1"/>
</dbReference>
<feature type="compositionally biased region" description="Polar residues" evidence="1">
    <location>
        <begin position="296"/>
        <end position="312"/>
    </location>
</feature>
<evidence type="ECO:0000256" key="1">
    <source>
        <dbReference type="SAM" id="MobiDB-lite"/>
    </source>
</evidence>
<feature type="region of interest" description="Disordered" evidence="1">
    <location>
        <begin position="1"/>
        <end position="192"/>
    </location>
</feature>